<evidence type="ECO:0000313" key="3">
    <source>
        <dbReference type="Proteomes" id="UP000321331"/>
    </source>
</evidence>
<organism evidence="2 3">
    <name type="scientific">Fusarium oxysporum f. sp. cubense</name>
    <dbReference type="NCBI Taxonomy" id="61366"/>
    <lineage>
        <taxon>Eukaryota</taxon>
        <taxon>Fungi</taxon>
        <taxon>Dikarya</taxon>
        <taxon>Ascomycota</taxon>
        <taxon>Pezizomycotina</taxon>
        <taxon>Sordariomycetes</taxon>
        <taxon>Hypocreomycetidae</taxon>
        <taxon>Hypocreales</taxon>
        <taxon>Nectriaceae</taxon>
        <taxon>Fusarium</taxon>
        <taxon>Fusarium oxysporum species complex</taxon>
    </lineage>
</organism>
<accession>A0A5C6TD37</accession>
<reference evidence="2 3" key="1">
    <citation type="submission" date="2019-07" db="EMBL/GenBank/DDBJ databases">
        <title>The First High-Quality Draft Genome Sequence of the Causal Agent of the Current Panama Disease Epidemic.</title>
        <authorList>
            <person name="Warmington R.J."/>
            <person name="Kay W."/>
            <person name="Jeffries A."/>
            <person name="Bebber D."/>
            <person name="Moore K."/>
            <person name="Studholme D.J."/>
        </authorList>
    </citation>
    <scope>NUCLEOTIDE SEQUENCE [LARGE SCALE GENOMIC DNA]</scope>
    <source>
        <strain evidence="2 3">TR4</strain>
    </source>
</reference>
<dbReference type="EMBL" id="VMNF01000005">
    <property type="protein sequence ID" value="TXC08656.1"/>
    <property type="molecule type" value="Genomic_DNA"/>
</dbReference>
<dbReference type="PANTHER" id="PTHR24148">
    <property type="entry name" value="ANKYRIN REPEAT DOMAIN-CONTAINING PROTEIN 39 HOMOLOG-RELATED"/>
    <property type="match status" value="1"/>
</dbReference>
<dbReference type="InterPro" id="IPR010730">
    <property type="entry name" value="HET"/>
</dbReference>
<dbReference type="Pfam" id="PF06985">
    <property type="entry name" value="HET"/>
    <property type="match status" value="1"/>
</dbReference>
<feature type="domain" description="Heterokaryon incompatibility" evidence="1">
    <location>
        <begin position="18"/>
        <end position="107"/>
    </location>
</feature>
<protein>
    <recommendedName>
        <fullName evidence="1">Heterokaryon incompatibility domain-containing protein</fullName>
    </recommendedName>
</protein>
<evidence type="ECO:0000259" key="1">
    <source>
        <dbReference type="Pfam" id="PF06985"/>
    </source>
</evidence>
<proteinExistence type="predicted"/>
<dbReference type="Proteomes" id="UP000321331">
    <property type="component" value="Unassembled WGS sequence"/>
</dbReference>
<comment type="caution">
    <text evidence="2">The sequence shown here is derived from an EMBL/GenBank/DDBJ whole genome shotgun (WGS) entry which is preliminary data.</text>
</comment>
<name>A0A5C6TD37_FUSOC</name>
<sequence length="110" mass="12251">AGSLTTRGRAEFRDELSFNALSYVWGDPIVTEAILVNGNRIQVTTNLVSALRYAPYHPSRSKNTTTMKPWVDAMCINQTDSTEKGHQVSMMTDIYSQSGIVLRWLGSPID</sequence>
<dbReference type="InterPro" id="IPR052895">
    <property type="entry name" value="HetReg/Transcr_Mod"/>
</dbReference>
<feature type="non-terminal residue" evidence="2">
    <location>
        <position position="1"/>
    </location>
</feature>
<evidence type="ECO:0000313" key="2">
    <source>
        <dbReference type="EMBL" id="TXC08656.1"/>
    </source>
</evidence>
<dbReference type="AlphaFoldDB" id="A0A5C6TD37"/>
<gene>
    <name evidence="2" type="ORF">FocTR4_00004326</name>
</gene>
<dbReference type="PANTHER" id="PTHR24148:SF77">
    <property type="entry name" value="HETEROKARYON INCOMPATIBILITY DOMAIN-CONTAINING PROTEIN"/>
    <property type="match status" value="1"/>
</dbReference>